<reference evidence="2 3" key="1">
    <citation type="submission" date="2016-07" db="EMBL/GenBank/DDBJ databases">
        <title>Genome and transcriptome analysis of iron-reducing fermentative bacteria Anoxybacter fermentans.</title>
        <authorList>
            <person name="Zeng X."/>
            <person name="Shao Z."/>
        </authorList>
    </citation>
    <scope>NUCLEOTIDE SEQUENCE [LARGE SCALE GENOMIC DNA]</scope>
    <source>
        <strain evidence="2 3">DY22613</strain>
    </source>
</reference>
<name>A0A3S9SVY6_9FIRM</name>
<dbReference type="InterPro" id="IPR051686">
    <property type="entry name" value="Lipoprotein_DolP"/>
</dbReference>
<evidence type="ECO:0000259" key="1">
    <source>
        <dbReference type="PROSITE" id="PS50914"/>
    </source>
</evidence>
<dbReference type="Proteomes" id="UP000267250">
    <property type="component" value="Chromosome"/>
</dbReference>
<evidence type="ECO:0000313" key="2">
    <source>
        <dbReference type="EMBL" id="AZR72449.1"/>
    </source>
</evidence>
<dbReference type="PANTHER" id="PTHR34606:SF15">
    <property type="entry name" value="BON DOMAIN-CONTAINING PROTEIN"/>
    <property type="match status" value="1"/>
</dbReference>
<dbReference type="InterPro" id="IPR014004">
    <property type="entry name" value="Transpt-assoc_nodulatn_dom_bac"/>
</dbReference>
<protein>
    <recommendedName>
        <fullName evidence="1">BON domain-containing protein</fullName>
    </recommendedName>
</protein>
<dbReference type="OrthoDB" id="1952369at2"/>
<dbReference type="SMART" id="SM00749">
    <property type="entry name" value="BON"/>
    <property type="match status" value="3"/>
</dbReference>
<feature type="domain" description="BON" evidence="1">
    <location>
        <begin position="5"/>
        <end position="73"/>
    </location>
</feature>
<dbReference type="KEGG" id="aft:BBF96_03045"/>
<dbReference type="InterPro" id="IPR007055">
    <property type="entry name" value="BON_dom"/>
</dbReference>
<accession>A0A3S9SVY6</accession>
<feature type="domain" description="BON" evidence="1">
    <location>
        <begin position="153"/>
        <end position="220"/>
    </location>
</feature>
<dbReference type="RefSeq" id="WP_127015779.1">
    <property type="nucleotide sequence ID" value="NZ_CP016379.1"/>
</dbReference>
<feature type="domain" description="BON" evidence="1">
    <location>
        <begin position="78"/>
        <end position="145"/>
    </location>
</feature>
<evidence type="ECO:0000313" key="3">
    <source>
        <dbReference type="Proteomes" id="UP000267250"/>
    </source>
</evidence>
<gene>
    <name evidence="2" type="ORF">BBF96_03045</name>
</gene>
<keyword evidence="3" id="KW-1185">Reference proteome</keyword>
<dbReference type="PANTHER" id="PTHR34606">
    <property type="entry name" value="BON DOMAIN-CONTAINING PROTEIN"/>
    <property type="match status" value="1"/>
</dbReference>
<feature type="domain" description="BON" evidence="1">
    <location>
        <begin position="225"/>
        <end position="296"/>
    </location>
</feature>
<sequence>MKGSQDRDISFAVKKALAQDMEESALDIRVNTVNGIVHLDGVVDVLGDKEYAEKVVREVEGVKEVINRLSIGMERQVKDDELAEAVETALQEKDESFFKIGVVAKKGVVHLYGNIDTLAEEKEILSAAIDVQGVREVISHLRLKRTQDGKEIDDVTVHNNVIQTLTEHYDVVPPIELSVKNGRVTLKGTVESVEDKQIIGKLTAMAEGVKDVVNELRSYKGGAGGDEALAAEIRHELSKDDRVSPAVRVYVEEGTVYLDGEVDSPDVRAAAIEVVNRVLKKKSTRSRIYEGIRISGAKGSVQEGREPEKILH</sequence>
<dbReference type="EMBL" id="CP016379">
    <property type="protein sequence ID" value="AZR72449.1"/>
    <property type="molecule type" value="Genomic_DNA"/>
</dbReference>
<dbReference type="Gene3D" id="3.30.1340.30">
    <property type="match status" value="3"/>
</dbReference>
<dbReference type="Pfam" id="PF04972">
    <property type="entry name" value="BON"/>
    <property type="match status" value="4"/>
</dbReference>
<organism evidence="2 3">
    <name type="scientific">Anoxybacter fermentans</name>
    <dbReference type="NCBI Taxonomy" id="1323375"/>
    <lineage>
        <taxon>Bacteria</taxon>
        <taxon>Bacillati</taxon>
        <taxon>Bacillota</taxon>
        <taxon>Clostridia</taxon>
        <taxon>Halanaerobiales</taxon>
        <taxon>Anoxybacter</taxon>
    </lineage>
</organism>
<dbReference type="AlphaFoldDB" id="A0A3S9SVY6"/>
<proteinExistence type="predicted"/>
<dbReference type="PROSITE" id="PS50914">
    <property type="entry name" value="BON"/>
    <property type="match status" value="4"/>
</dbReference>